<comment type="caution">
    <text evidence="2">The sequence shown here is derived from an EMBL/GenBank/DDBJ whole genome shotgun (WGS) entry which is preliminary data.</text>
</comment>
<feature type="compositionally biased region" description="Pro residues" evidence="1">
    <location>
        <begin position="1"/>
        <end position="15"/>
    </location>
</feature>
<accession>A0AAD9E7S7</accession>
<proteinExistence type="predicted"/>
<feature type="compositionally biased region" description="Basic residues" evidence="1">
    <location>
        <begin position="29"/>
        <end position="66"/>
    </location>
</feature>
<evidence type="ECO:0000256" key="1">
    <source>
        <dbReference type="SAM" id="MobiDB-lite"/>
    </source>
</evidence>
<dbReference type="EMBL" id="JAQOWY010000813">
    <property type="protein sequence ID" value="KAK1838530.1"/>
    <property type="molecule type" value="Genomic_DNA"/>
</dbReference>
<sequence length="242" mass="29167">HREPPPPRPHPPPARPAQAPKGLPGLQLKLRRHRPRHPLRRPAIRLRPRRRRLCRHHAGRLRRRLPGRLLHGHDRQRRPLHLGRGGQARDRGPEDPRQHHERPHRLRGPEGPQGQRRLQPRPRPRRPHRLRLPALRPPPRPERRGRQEGPARVRLRRAEARLPLRAREPHHRLRRARPPPAASGPRARPRVHRQRRPRQGGRERHLRHQVRRPQPQHRHWRRWLFHPQRRGCRSQGLCLKRS</sequence>
<feature type="compositionally biased region" description="Basic and acidic residues" evidence="1">
    <location>
        <begin position="87"/>
        <end position="98"/>
    </location>
</feature>
<feature type="compositionally biased region" description="Basic residues" evidence="1">
    <location>
        <begin position="187"/>
        <end position="215"/>
    </location>
</feature>
<keyword evidence="3" id="KW-1185">Reference proteome</keyword>
<feature type="compositionally biased region" description="Basic residues" evidence="1">
    <location>
        <begin position="168"/>
        <end position="177"/>
    </location>
</feature>
<evidence type="ECO:0000313" key="3">
    <source>
        <dbReference type="Proteomes" id="UP001243330"/>
    </source>
</evidence>
<name>A0AAD9E7S7_9PEZI</name>
<reference evidence="2" key="1">
    <citation type="submission" date="2023-01" db="EMBL/GenBank/DDBJ databases">
        <title>Colletotrichum chrysophilum M932 genome sequence.</title>
        <authorList>
            <person name="Baroncelli R."/>
        </authorList>
    </citation>
    <scope>NUCLEOTIDE SEQUENCE</scope>
    <source>
        <strain evidence="2">M932</strain>
    </source>
</reference>
<feature type="non-terminal residue" evidence="2">
    <location>
        <position position="1"/>
    </location>
</feature>
<organism evidence="2 3">
    <name type="scientific">Colletotrichum chrysophilum</name>
    <dbReference type="NCBI Taxonomy" id="1836956"/>
    <lineage>
        <taxon>Eukaryota</taxon>
        <taxon>Fungi</taxon>
        <taxon>Dikarya</taxon>
        <taxon>Ascomycota</taxon>
        <taxon>Pezizomycotina</taxon>
        <taxon>Sordariomycetes</taxon>
        <taxon>Hypocreomycetidae</taxon>
        <taxon>Glomerellales</taxon>
        <taxon>Glomerellaceae</taxon>
        <taxon>Colletotrichum</taxon>
        <taxon>Colletotrichum gloeosporioides species complex</taxon>
    </lineage>
</organism>
<protein>
    <submittedName>
        <fullName evidence="2">Uncharacterized protein</fullName>
    </submittedName>
</protein>
<feature type="compositionally biased region" description="Basic and acidic residues" evidence="1">
    <location>
        <begin position="139"/>
        <end position="167"/>
    </location>
</feature>
<gene>
    <name evidence="2" type="ORF">CCHR01_18850</name>
</gene>
<feature type="region of interest" description="Disordered" evidence="1">
    <location>
        <begin position="1"/>
        <end position="215"/>
    </location>
</feature>
<evidence type="ECO:0000313" key="2">
    <source>
        <dbReference type="EMBL" id="KAK1838530.1"/>
    </source>
</evidence>
<dbReference type="AlphaFoldDB" id="A0AAD9E7S7"/>
<dbReference type="Proteomes" id="UP001243330">
    <property type="component" value="Unassembled WGS sequence"/>
</dbReference>
<feature type="compositionally biased region" description="Basic residues" evidence="1">
    <location>
        <begin position="118"/>
        <end position="131"/>
    </location>
</feature>